<dbReference type="Proteomes" id="UP001500730">
    <property type="component" value="Unassembled WGS sequence"/>
</dbReference>
<name>A0ABN3MLB1_9MICO</name>
<keyword evidence="2" id="KW-1185">Reference proteome</keyword>
<reference evidence="1 2" key="1">
    <citation type="journal article" date="2019" name="Int. J. Syst. Evol. Microbiol.">
        <title>The Global Catalogue of Microorganisms (GCM) 10K type strain sequencing project: providing services to taxonomists for standard genome sequencing and annotation.</title>
        <authorList>
            <consortium name="The Broad Institute Genomics Platform"/>
            <consortium name="The Broad Institute Genome Sequencing Center for Infectious Disease"/>
            <person name="Wu L."/>
            <person name="Ma J."/>
        </authorList>
    </citation>
    <scope>NUCLEOTIDE SEQUENCE [LARGE SCALE GENOMIC DNA]</scope>
    <source>
        <strain evidence="1 2">JCM 16259</strain>
    </source>
</reference>
<dbReference type="Gene3D" id="3.30.530.20">
    <property type="match status" value="1"/>
</dbReference>
<dbReference type="InterPro" id="IPR019587">
    <property type="entry name" value="Polyketide_cyclase/dehydratase"/>
</dbReference>
<accession>A0ABN3MLB1</accession>
<dbReference type="RefSeq" id="WP_344257386.1">
    <property type="nucleotide sequence ID" value="NZ_BAAARE010000037.1"/>
</dbReference>
<protein>
    <recommendedName>
        <fullName evidence="3">Polyketide cyclase</fullName>
    </recommendedName>
</protein>
<proteinExistence type="predicted"/>
<evidence type="ECO:0000313" key="2">
    <source>
        <dbReference type="Proteomes" id="UP001500730"/>
    </source>
</evidence>
<sequence>MPAAQRTIIIGRPLEPVFSFFSTPSNDLRWRPHVKEIQDPAEMRTGARIRQVISGPGGRAIDADIEVTDYSPSSHYMFIVVAGPARPRGEYLFRGAGPDATSVTFSLSADLGGITKLLMSGQVQKSMDGEMASLDTAKEILESE</sequence>
<evidence type="ECO:0008006" key="3">
    <source>
        <dbReference type="Google" id="ProtNLM"/>
    </source>
</evidence>
<dbReference type="SUPFAM" id="SSF55961">
    <property type="entry name" value="Bet v1-like"/>
    <property type="match status" value="1"/>
</dbReference>
<organism evidence="1 2">
    <name type="scientific">Terrabacter carboxydivorans</name>
    <dbReference type="NCBI Taxonomy" id="619730"/>
    <lineage>
        <taxon>Bacteria</taxon>
        <taxon>Bacillati</taxon>
        <taxon>Actinomycetota</taxon>
        <taxon>Actinomycetes</taxon>
        <taxon>Micrococcales</taxon>
        <taxon>Intrasporangiaceae</taxon>
        <taxon>Terrabacter</taxon>
    </lineage>
</organism>
<dbReference type="Pfam" id="PF10604">
    <property type="entry name" value="Polyketide_cyc2"/>
    <property type="match status" value="1"/>
</dbReference>
<dbReference type="EMBL" id="BAAARE010000037">
    <property type="protein sequence ID" value="GAA2502238.1"/>
    <property type="molecule type" value="Genomic_DNA"/>
</dbReference>
<comment type="caution">
    <text evidence="1">The sequence shown here is derived from an EMBL/GenBank/DDBJ whole genome shotgun (WGS) entry which is preliminary data.</text>
</comment>
<gene>
    <name evidence="1" type="ORF">GCM10009858_45440</name>
</gene>
<evidence type="ECO:0000313" key="1">
    <source>
        <dbReference type="EMBL" id="GAA2502238.1"/>
    </source>
</evidence>
<dbReference type="InterPro" id="IPR023393">
    <property type="entry name" value="START-like_dom_sf"/>
</dbReference>